<proteinExistence type="inferred from homology"/>
<evidence type="ECO:0000313" key="3">
    <source>
        <dbReference type="EMBL" id="KDF02403.1"/>
    </source>
</evidence>
<evidence type="ECO:0000313" key="4">
    <source>
        <dbReference type="Proteomes" id="UP000022835"/>
    </source>
</evidence>
<dbReference type="AlphaFoldDB" id="A0A064CUC2"/>
<dbReference type="PROSITE" id="PS00061">
    <property type="entry name" value="ADH_SHORT"/>
    <property type="match status" value="1"/>
</dbReference>
<dbReference type="PANTHER" id="PTHR24321">
    <property type="entry name" value="DEHYDROGENASES, SHORT CHAIN"/>
    <property type="match status" value="1"/>
</dbReference>
<dbReference type="Gene3D" id="3.40.50.720">
    <property type="entry name" value="NAD(P)-binding Rossmann-like Domain"/>
    <property type="match status" value="1"/>
</dbReference>
<dbReference type="GO" id="GO:0016491">
    <property type="term" value="F:oxidoreductase activity"/>
    <property type="evidence" value="ECO:0007669"/>
    <property type="project" value="UniProtKB-KW"/>
</dbReference>
<dbReference type="PRINTS" id="PR00081">
    <property type="entry name" value="GDHRDH"/>
</dbReference>
<keyword evidence="2" id="KW-0560">Oxidoreductase</keyword>
<sequence>MSVVKQVSKQQVYAVTGAASGMGKAAADLLRADGHHVIGVDLRDTEVIADLSTAEGRSRAARAVLALANGGLDGAVLAAGVGPRPGAENVPTIMSVNYLGVVELLEAWRSALAAADSAKVVVVGSNSATTMPMVPGRAVRALLRGDVDAAVRAVRMFRSAAPAMAYGASKIALMRWVRLTAVQQDWSGAGIRLNAIAPGAVDTPLLGEQLATQREARAVTSFPVPIGGFGKPHHLGEWMRFMVSDAADFLCGSVIFVDGGSDAYFRATHWPRRVPNAGIPRYLYRMFAFRRVRSRRS</sequence>
<dbReference type="Pfam" id="PF00106">
    <property type="entry name" value="adh_short"/>
    <property type="match status" value="1"/>
</dbReference>
<dbReference type="STRING" id="1440774.Y900_026570"/>
<comment type="caution">
    <text evidence="3">The sequence shown here is derived from an EMBL/GenBank/DDBJ whole genome shotgun (WGS) entry which is preliminary data.</text>
</comment>
<accession>A0A064CUC2</accession>
<keyword evidence="4" id="KW-1185">Reference proteome</keyword>
<evidence type="ECO:0000256" key="1">
    <source>
        <dbReference type="ARBA" id="ARBA00006484"/>
    </source>
</evidence>
<protein>
    <submittedName>
        <fullName evidence="3">NAD-dependent epimerase</fullName>
    </submittedName>
</protein>
<dbReference type="InterPro" id="IPR002347">
    <property type="entry name" value="SDR_fam"/>
</dbReference>
<dbReference type="InterPro" id="IPR020904">
    <property type="entry name" value="Sc_DH/Rdtase_CS"/>
</dbReference>
<dbReference type="SUPFAM" id="SSF51735">
    <property type="entry name" value="NAD(P)-binding Rossmann-fold domains"/>
    <property type="match status" value="1"/>
</dbReference>
<name>A0A064CUC2_9MYCO</name>
<reference evidence="3" key="1">
    <citation type="submission" date="2014-05" db="EMBL/GenBank/DDBJ databases">
        <title>Genome sequence of Mycobacterium aromaticivorans strain JS19b1T (= DSM 45407T).</title>
        <authorList>
            <person name="Kwak Y."/>
            <person name="Park G.-S."/>
            <person name="Li Q.X."/>
            <person name="Lee S.-E."/>
            <person name="Shin J.-H."/>
        </authorList>
    </citation>
    <scope>NUCLEOTIDE SEQUENCE [LARGE SCALE GENOMIC DNA]</scope>
    <source>
        <strain evidence="3">JS19b1</strain>
    </source>
</reference>
<organism evidence="3 4">
    <name type="scientific">Mycolicibacterium aromaticivorans JS19b1 = JCM 16368</name>
    <dbReference type="NCBI Taxonomy" id="1440774"/>
    <lineage>
        <taxon>Bacteria</taxon>
        <taxon>Bacillati</taxon>
        <taxon>Actinomycetota</taxon>
        <taxon>Actinomycetes</taxon>
        <taxon>Mycobacteriales</taxon>
        <taxon>Mycobacteriaceae</taxon>
        <taxon>Mycolicibacterium</taxon>
    </lineage>
</organism>
<dbReference type="Proteomes" id="UP000022835">
    <property type="component" value="Unassembled WGS sequence"/>
</dbReference>
<gene>
    <name evidence="3" type="ORF">Y900_026570</name>
</gene>
<dbReference type="InterPro" id="IPR036291">
    <property type="entry name" value="NAD(P)-bd_dom_sf"/>
</dbReference>
<evidence type="ECO:0000256" key="2">
    <source>
        <dbReference type="ARBA" id="ARBA00023002"/>
    </source>
</evidence>
<dbReference type="OrthoDB" id="3676637at2"/>
<dbReference type="PANTHER" id="PTHR24321:SF8">
    <property type="entry name" value="ESTRADIOL 17-BETA-DEHYDROGENASE 8-RELATED"/>
    <property type="match status" value="1"/>
</dbReference>
<dbReference type="Pfam" id="PF13561">
    <property type="entry name" value="adh_short_C2"/>
    <property type="match status" value="1"/>
</dbReference>
<dbReference type="EMBL" id="JALN02000001">
    <property type="protein sequence ID" value="KDF02403.1"/>
    <property type="molecule type" value="Genomic_DNA"/>
</dbReference>
<dbReference type="eggNOG" id="COG1028">
    <property type="taxonomic scope" value="Bacteria"/>
</dbReference>
<comment type="similarity">
    <text evidence="1">Belongs to the short-chain dehydrogenases/reductases (SDR) family.</text>
</comment>